<dbReference type="OrthoDB" id="10517907at2759"/>
<accession>A0A812LVM8</accession>
<dbReference type="AlphaFoldDB" id="A0A812LVM8"/>
<keyword evidence="2" id="KW-1185">Reference proteome</keyword>
<sequence>MQLGLPCRLESSTLATHRCSTFIAIYRNEGIRLRFFGRLASWATATQSADAAADPEACQSGGLIQKRLDSQKAVLTHEANLGLNSSAKKQKVSKKKRRAQRLQVLLGVILLPAAAPCLPHNCVMRHVQAEHADLMAFLAKSREATGAPLMSKDQERFDQLSQKVNALNMDAIIARLVKKGEYKAEMAQRATDEYRKFLVLKGMGKAPVASPMVIEAWQAHIMYTKMYEEDCQQVFGRLLEHDPTAHMEPGHLQQTQQQLCDYFGMVDRAVWSEPSATSLSMAKAGFERVQQDPGNAAAATMQSWLDHINEKRDLCRSLLADNVHMMVISKHNNTVMTYSGIDTVLPFFRHCGHAIKAREFLSVDGGALAIEAEKSRGWGFI</sequence>
<evidence type="ECO:0000313" key="1">
    <source>
        <dbReference type="EMBL" id="CAE7250800.1"/>
    </source>
</evidence>
<dbReference type="Proteomes" id="UP000649617">
    <property type="component" value="Unassembled WGS sequence"/>
</dbReference>
<gene>
    <name evidence="1" type="primary">CBWD5</name>
    <name evidence="1" type="ORF">SPIL2461_LOCUS4819</name>
</gene>
<comment type="caution">
    <text evidence="1">The sequence shown here is derived from an EMBL/GenBank/DDBJ whole genome shotgun (WGS) entry which is preliminary data.</text>
</comment>
<proteinExistence type="predicted"/>
<evidence type="ECO:0000313" key="2">
    <source>
        <dbReference type="Proteomes" id="UP000649617"/>
    </source>
</evidence>
<name>A0A812LVM8_SYMPI</name>
<dbReference type="EMBL" id="CAJNIZ010006546">
    <property type="protein sequence ID" value="CAE7250800.1"/>
    <property type="molecule type" value="Genomic_DNA"/>
</dbReference>
<protein>
    <submittedName>
        <fullName evidence="1">CBWD5 protein</fullName>
    </submittedName>
</protein>
<organism evidence="1 2">
    <name type="scientific">Symbiodinium pilosum</name>
    <name type="common">Dinoflagellate</name>
    <dbReference type="NCBI Taxonomy" id="2952"/>
    <lineage>
        <taxon>Eukaryota</taxon>
        <taxon>Sar</taxon>
        <taxon>Alveolata</taxon>
        <taxon>Dinophyceae</taxon>
        <taxon>Suessiales</taxon>
        <taxon>Symbiodiniaceae</taxon>
        <taxon>Symbiodinium</taxon>
    </lineage>
</organism>
<reference evidence="1" key="1">
    <citation type="submission" date="2021-02" db="EMBL/GenBank/DDBJ databases">
        <authorList>
            <person name="Dougan E. K."/>
            <person name="Rhodes N."/>
            <person name="Thang M."/>
            <person name="Chan C."/>
        </authorList>
    </citation>
    <scope>NUCLEOTIDE SEQUENCE</scope>
</reference>